<feature type="transmembrane region" description="Helical" evidence="1">
    <location>
        <begin position="43"/>
        <end position="62"/>
    </location>
</feature>
<evidence type="ECO:0000256" key="1">
    <source>
        <dbReference type="SAM" id="Phobius"/>
    </source>
</evidence>
<dbReference type="WBParaSite" id="SBAD_0000203701-mRNA-1">
    <property type="protein sequence ID" value="SBAD_0000203701-mRNA-1"/>
    <property type="gene ID" value="SBAD_0000203701"/>
</dbReference>
<evidence type="ECO:0000313" key="4">
    <source>
        <dbReference type="WBParaSite" id="SBAD_0000203701-mRNA-1"/>
    </source>
</evidence>
<proteinExistence type="predicted"/>
<organism evidence="4">
    <name type="scientific">Soboliphyme baturini</name>
    <dbReference type="NCBI Taxonomy" id="241478"/>
    <lineage>
        <taxon>Eukaryota</taxon>
        <taxon>Metazoa</taxon>
        <taxon>Ecdysozoa</taxon>
        <taxon>Nematoda</taxon>
        <taxon>Enoplea</taxon>
        <taxon>Dorylaimia</taxon>
        <taxon>Dioctophymatida</taxon>
        <taxon>Dioctophymatoidea</taxon>
        <taxon>Soboliphymatidae</taxon>
        <taxon>Soboliphyme</taxon>
    </lineage>
</organism>
<dbReference type="OrthoDB" id="10260614at2759"/>
<dbReference type="Proteomes" id="UP000270296">
    <property type="component" value="Unassembled WGS sequence"/>
</dbReference>
<keyword evidence="1" id="KW-0472">Membrane</keyword>
<keyword evidence="1" id="KW-0812">Transmembrane</keyword>
<sequence>MRHFKVDRKPSKLISHTHQFKGVGEQLEAIRTDRRLFEIWKPVAFTAAVGGSCFVGASVWHYERFKKNREFLFSRKYWNYEERVKYGSWRQQVVHEMWQNFTFGQKTIMSLIFANGIVFGAWRLPSLRSTMFRYFTCSFYGDIL</sequence>
<keyword evidence="3" id="KW-1185">Reference proteome</keyword>
<gene>
    <name evidence="2" type="ORF">SBAD_LOCUS1943</name>
</gene>
<dbReference type="AlphaFoldDB" id="A0A183IE99"/>
<feature type="transmembrane region" description="Helical" evidence="1">
    <location>
        <begin position="107"/>
        <end position="124"/>
    </location>
</feature>
<accession>A0A183IE99</accession>
<reference evidence="2 3" key="2">
    <citation type="submission" date="2018-11" db="EMBL/GenBank/DDBJ databases">
        <authorList>
            <consortium name="Pathogen Informatics"/>
        </authorList>
    </citation>
    <scope>NUCLEOTIDE SEQUENCE [LARGE SCALE GENOMIC DNA]</scope>
</reference>
<protein>
    <submittedName>
        <fullName evidence="2 4">Uncharacterized protein</fullName>
    </submittedName>
</protein>
<evidence type="ECO:0000313" key="2">
    <source>
        <dbReference type="EMBL" id="VDO95985.1"/>
    </source>
</evidence>
<dbReference type="EMBL" id="UZAM01007017">
    <property type="protein sequence ID" value="VDO95985.1"/>
    <property type="molecule type" value="Genomic_DNA"/>
</dbReference>
<evidence type="ECO:0000313" key="3">
    <source>
        <dbReference type="Proteomes" id="UP000270296"/>
    </source>
</evidence>
<name>A0A183IE99_9BILA</name>
<reference evidence="4" key="1">
    <citation type="submission" date="2016-06" db="UniProtKB">
        <authorList>
            <consortium name="WormBaseParasite"/>
        </authorList>
    </citation>
    <scope>IDENTIFICATION</scope>
</reference>
<keyword evidence="1" id="KW-1133">Transmembrane helix</keyword>